<dbReference type="InterPro" id="IPR039373">
    <property type="entry name" value="Peptidase_M28B"/>
</dbReference>
<feature type="domain" description="Transferrin receptor-like dimerisation" evidence="4">
    <location>
        <begin position="806"/>
        <end position="893"/>
    </location>
</feature>
<comment type="similarity">
    <text evidence="1">Belongs to the peptidase M28 family. M28B subfamily.</text>
</comment>
<gene>
    <name evidence="6" type="ORF">TRAPUB_10924</name>
</gene>
<dbReference type="Proteomes" id="UP000184267">
    <property type="component" value="Unassembled WGS sequence"/>
</dbReference>
<dbReference type="CDD" id="cd08022">
    <property type="entry name" value="M28_PSMA_like"/>
    <property type="match status" value="1"/>
</dbReference>
<dbReference type="InterPro" id="IPR036757">
    <property type="entry name" value="TFR-like_dimer_dom_sf"/>
</dbReference>
<evidence type="ECO:0000256" key="1">
    <source>
        <dbReference type="ARBA" id="ARBA00005634"/>
    </source>
</evidence>
<evidence type="ECO:0000259" key="4">
    <source>
        <dbReference type="Pfam" id="PF04253"/>
    </source>
</evidence>
<dbReference type="Gene3D" id="3.40.630.10">
    <property type="entry name" value="Zn peptidases"/>
    <property type="match status" value="1"/>
</dbReference>
<feature type="domain" description="PA" evidence="3">
    <location>
        <begin position="244"/>
        <end position="316"/>
    </location>
</feature>
<dbReference type="InterPro" id="IPR007484">
    <property type="entry name" value="Peptidase_M28"/>
</dbReference>
<evidence type="ECO:0000313" key="7">
    <source>
        <dbReference type="Proteomes" id="UP000184267"/>
    </source>
</evidence>
<dbReference type="Pfam" id="PF04253">
    <property type="entry name" value="TFR_dimer"/>
    <property type="match status" value="1"/>
</dbReference>
<sequence length="895" mass="98081">MAHPDEKQPFVKSEPADGSIPIPIAAVPARTRAPLVPRWARILIRLVLVAWLCTVLRKWTMANVDVVLEAHEAQWIASALSGSSWTASHPRRHKVLFGKKAEQKFLTVPNAESAIAASRQYATKPHMAGTPGDFETAKDFLKLLQTELGISAPTDLPLFSAGTPESRNATLGITKLHKPTAWIDTYYPVMNTPLDHSLEIVDDEGNAVWTAALEEVADDTDPEAGKYYDAVTTWHGLSRGGSATGKLVYANYGRKEDFDNLVASGVNLNGSIVIARYGGNFRGLKVKGAQEHGAVACLIYSDPRDDGTVTAENGYAAYPLGPARNPNSVQRGSTQFLSIYPGDPTTPGYPSYENSTRTNGTNIPSIPSLPLSWANAQKILAEIQDGGLNRTISLVNNVDDKVIPIWNTIGVIPGHIKDEVVVVGNHRDAWVMGASDPSSGTSSIHEVIRGLGELLRNGWMPLRTIVIASWDAEEYGLIGSTEWGEDFADFIDEHVVAYFNLDSSVSGSRFRALATPSLAHFVRGIAEEIEHPTKPGKTLWDATKDSGVLTGDHIDAEALAVYEASEVEIAADGTGVGLLGSGSDFTVFVQRTGVASNNIGFQSTLQDPVYHYHSVFDSERWMETYGDPGFGRHVAIAKHLGLQTVRLADSIVLPINTTHHAIELGKYLDKVESIASTTALDVDFSDLRSAIKSLQHASAKLDTEKATAEKKLRKLLRRFAMRHLVRRNLHRIFCRLRKLVGKECAGPHAHGVALAHMEKTFECSAMKSGSGKSGLLPFKPRVGHAPAWVKEHHGHEHGMKPSFPAKRFRKAAQRVRAVNQKLKAFERGFIHEDGIKDREWYRNLDIAPGKWLGYGATTFPALTESFTIEKNATMAQYEAKRLQKLIEKLAHEIKI</sequence>
<dbReference type="SUPFAM" id="SSF47672">
    <property type="entry name" value="Transferrin receptor-like dimerisation domain"/>
    <property type="match status" value="2"/>
</dbReference>
<dbReference type="Pfam" id="PF04389">
    <property type="entry name" value="Peptidase_M28"/>
    <property type="match status" value="1"/>
</dbReference>
<dbReference type="CDD" id="cd02121">
    <property type="entry name" value="PA_GCPII_like"/>
    <property type="match status" value="1"/>
</dbReference>
<evidence type="ECO:0000259" key="3">
    <source>
        <dbReference type="Pfam" id="PF02225"/>
    </source>
</evidence>
<dbReference type="PANTHER" id="PTHR10404:SF46">
    <property type="entry name" value="VACUOLAR PROTEIN SORTING-ASSOCIATED PROTEIN 70"/>
    <property type="match status" value="1"/>
</dbReference>
<evidence type="ECO:0000256" key="2">
    <source>
        <dbReference type="SAM" id="Coils"/>
    </source>
</evidence>
<comment type="caution">
    <text evidence="6">The sequence shown here is derived from an EMBL/GenBank/DDBJ whole genome shotgun (WGS) entry which is preliminary data.</text>
</comment>
<dbReference type="InterPro" id="IPR003137">
    <property type="entry name" value="PA_domain"/>
</dbReference>
<name>A0A1M2VY73_TRAPU</name>
<evidence type="ECO:0000259" key="5">
    <source>
        <dbReference type="Pfam" id="PF04389"/>
    </source>
</evidence>
<dbReference type="Pfam" id="PF02225">
    <property type="entry name" value="PA"/>
    <property type="match status" value="1"/>
</dbReference>
<organism evidence="6 7">
    <name type="scientific">Trametes pubescens</name>
    <name type="common">White-rot fungus</name>
    <dbReference type="NCBI Taxonomy" id="154538"/>
    <lineage>
        <taxon>Eukaryota</taxon>
        <taxon>Fungi</taxon>
        <taxon>Dikarya</taxon>
        <taxon>Basidiomycota</taxon>
        <taxon>Agaricomycotina</taxon>
        <taxon>Agaricomycetes</taxon>
        <taxon>Polyporales</taxon>
        <taxon>Polyporaceae</taxon>
        <taxon>Trametes</taxon>
    </lineage>
</organism>
<keyword evidence="6" id="KW-0378">Hydrolase</keyword>
<dbReference type="FunFam" id="3.40.630.10:FF:000101">
    <property type="entry name" value="N-acetylated alpha-linked acidic dipeptidase like 1"/>
    <property type="match status" value="1"/>
</dbReference>
<dbReference type="Gene3D" id="1.20.930.40">
    <property type="entry name" value="Transferrin receptor-like, dimerisation domain"/>
    <property type="match status" value="1"/>
</dbReference>
<dbReference type="InterPro" id="IPR007365">
    <property type="entry name" value="TFR-like_dimer_dom"/>
</dbReference>
<dbReference type="AlphaFoldDB" id="A0A1M2VY73"/>
<dbReference type="STRING" id="154538.A0A1M2VY73"/>
<reference evidence="6 7" key="1">
    <citation type="submission" date="2016-10" db="EMBL/GenBank/DDBJ databases">
        <title>Genome sequence of the basidiomycete white-rot fungus Trametes pubescens.</title>
        <authorList>
            <person name="Makela M.R."/>
            <person name="Granchi Z."/>
            <person name="Peng M."/>
            <person name="De Vries R.P."/>
            <person name="Grigoriev I."/>
            <person name="Riley R."/>
            <person name="Hilden K."/>
        </authorList>
    </citation>
    <scope>NUCLEOTIDE SEQUENCE [LARGE SCALE GENOMIC DNA]</scope>
    <source>
        <strain evidence="6 7">FBCC735</strain>
    </source>
</reference>
<proteinExistence type="inferred from homology"/>
<keyword evidence="6" id="KW-0645">Protease</keyword>
<dbReference type="InterPro" id="IPR046450">
    <property type="entry name" value="PA_dom_sf"/>
</dbReference>
<dbReference type="PANTHER" id="PTHR10404">
    <property type="entry name" value="N-ACETYLATED-ALPHA-LINKED ACIDIC DIPEPTIDASE"/>
    <property type="match status" value="1"/>
</dbReference>
<keyword evidence="6" id="KW-0121">Carboxypeptidase</keyword>
<dbReference type="OrthoDB" id="5841748at2759"/>
<keyword evidence="7" id="KW-1185">Reference proteome</keyword>
<dbReference type="SUPFAM" id="SSF52025">
    <property type="entry name" value="PA domain"/>
    <property type="match status" value="1"/>
</dbReference>
<dbReference type="GO" id="GO:0004180">
    <property type="term" value="F:carboxypeptidase activity"/>
    <property type="evidence" value="ECO:0007669"/>
    <property type="project" value="UniProtKB-KW"/>
</dbReference>
<feature type="domain" description="Peptidase M28" evidence="5">
    <location>
        <begin position="407"/>
        <end position="556"/>
    </location>
</feature>
<evidence type="ECO:0000313" key="6">
    <source>
        <dbReference type="EMBL" id="OJT12523.1"/>
    </source>
</evidence>
<protein>
    <submittedName>
        <fullName evidence="6">Glutamate carboxypeptidase 2</fullName>
    </submittedName>
</protein>
<feature type="coiled-coil region" evidence="2">
    <location>
        <begin position="691"/>
        <end position="718"/>
    </location>
</feature>
<keyword evidence="2" id="KW-0175">Coiled coil</keyword>
<dbReference type="Gene3D" id="3.50.30.30">
    <property type="match status" value="1"/>
</dbReference>
<dbReference type="EMBL" id="MNAD01000480">
    <property type="protein sequence ID" value="OJT12523.1"/>
    <property type="molecule type" value="Genomic_DNA"/>
</dbReference>
<accession>A0A1M2VY73</accession>
<dbReference type="SUPFAM" id="SSF53187">
    <property type="entry name" value="Zn-dependent exopeptidases"/>
    <property type="match status" value="1"/>
</dbReference>
<dbReference type="OMA" id="HMAGTPG"/>